<dbReference type="VEuPathDB" id="FungiDB:ATEG_04798"/>
<evidence type="ECO:0000313" key="3">
    <source>
        <dbReference type="Proteomes" id="UP000007963"/>
    </source>
</evidence>
<dbReference type="HOGENOM" id="CLU_1371933_0_0_1"/>
<organism evidence="2 3">
    <name type="scientific">Aspergillus terreus (strain NIH 2624 / FGSC A1156)</name>
    <dbReference type="NCBI Taxonomy" id="341663"/>
    <lineage>
        <taxon>Eukaryota</taxon>
        <taxon>Fungi</taxon>
        <taxon>Dikarya</taxon>
        <taxon>Ascomycota</taxon>
        <taxon>Pezizomycotina</taxon>
        <taxon>Eurotiomycetes</taxon>
        <taxon>Eurotiomycetidae</taxon>
        <taxon>Eurotiales</taxon>
        <taxon>Aspergillaceae</taxon>
        <taxon>Aspergillus</taxon>
        <taxon>Aspergillus subgen. Circumdati</taxon>
    </lineage>
</organism>
<dbReference type="RefSeq" id="XP_001213976.1">
    <property type="nucleotide sequence ID" value="XM_001213976.1"/>
</dbReference>
<name>Q0CND6_ASPTN</name>
<sequence length="199" mass="18531">MQARPDAPGLGQQERTAGGVDRREVAVGGGRGVGDEDVGGRGHGAGPGVVVRGVGKGVFGAEGDDGGDVGGAVEGEGAGAGCCGAASAAGEGEGDGGVLEVDDVAPVDAGGGVVCDGVQGGGGGGDLGKGVFELGVVAVVGEARAHVKVAVVVAADDDLVAVGEAAQPVDGGLNLAHAAVIAEVAGVDEQVAVGHVSPF</sequence>
<reference evidence="3" key="1">
    <citation type="submission" date="2005-09" db="EMBL/GenBank/DDBJ databases">
        <title>Annotation of the Aspergillus terreus NIH2624 genome.</title>
        <authorList>
            <person name="Birren B.W."/>
            <person name="Lander E.S."/>
            <person name="Galagan J.E."/>
            <person name="Nusbaum C."/>
            <person name="Devon K."/>
            <person name="Henn M."/>
            <person name="Ma L.-J."/>
            <person name="Jaffe D.B."/>
            <person name="Butler J."/>
            <person name="Alvarez P."/>
            <person name="Gnerre S."/>
            <person name="Grabherr M."/>
            <person name="Kleber M."/>
            <person name="Mauceli E.W."/>
            <person name="Brockman W."/>
            <person name="Rounsley S."/>
            <person name="Young S.K."/>
            <person name="LaButti K."/>
            <person name="Pushparaj V."/>
            <person name="DeCaprio D."/>
            <person name="Crawford M."/>
            <person name="Koehrsen M."/>
            <person name="Engels R."/>
            <person name="Montgomery P."/>
            <person name="Pearson M."/>
            <person name="Howarth C."/>
            <person name="Larson L."/>
            <person name="Luoma S."/>
            <person name="White J."/>
            <person name="Alvarado L."/>
            <person name="Kodira C.D."/>
            <person name="Zeng Q."/>
            <person name="Oleary S."/>
            <person name="Yandava C."/>
            <person name="Denning D.W."/>
            <person name="Nierman W.C."/>
            <person name="Milne T."/>
            <person name="Madden K."/>
        </authorList>
    </citation>
    <scope>NUCLEOTIDE SEQUENCE [LARGE SCALE GENOMIC DNA]</scope>
    <source>
        <strain evidence="3">NIH 2624 / FGSC A1156</strain>
    </source>
</reference>
<accession>Q0CND6</accession>
<dbReference type="EMBL" id="CH476599">
    <property type="protein sequence ID" value="EAU35245.1"/>
    <property type="molecule type" value="Genomic_DNA"/>
</dbReference>
<evidence type="ECO:0000313" key="2">
    <source>
        <dbReference type="EMBL" id="EAU35245.1"/>
    </source>
</evidence>
<dbReference type="AlphaFoldDB" id="Q0CND6"/>
<evidence type="ECO:0000256" key="1">
    <source>
        <dbReference type="SAM" id="MobiDB-lite"/>
    </source>
</evidence>
<dbReference type="GeneID" id="4320114"/>
<feature type="region of interest" description="Disordered" evidence="1">
    <location>
        <begin position="1"/>
        <end position="46"/>
    </location>
</feature>
<proteinExistence type="predicted"/>
<dbReference type="Proteomes" id="UP000007963">
    <property type="component" value="Unassembled WGS sequence"/>
</dbReference>
<gene>
    <name evidence="2" type="ORF">ATEG_04798</name>
</gene>
<protein>
    <submittedName>
        <fullName evidence="2">Uncharacterized protein</fullName>
    </submittedName>
</protein>